<feature type="non-terminal residue" evidence="1">
    <location>
        <position position="1"/>
    </location>
</feature>
<accession>A0A1B6JEH6</accession>
<proteinExistence type="predicted"/>
<dbReference type="EMBL" id="GECU01010114">
    <property type="protein sequence ID" value="JAS97592.1"/>
    <property type="molecule type" value="Transcribed_RNA"/>
</dbReference>
<feature type="non-terminal residue" evidence="1">
    <location>
        <position position="162"/>
    </location>
</feature>
<dbReference type="AlphaFoldDB" id="A0A1B6JEH6"/>
<protein>
    <submittedName>
        <fullName evidence="1">Uncharacterized protein</fullName>
    </submittedName>
</protein>
<organism evidence="1">
    <name type="scientific">Homalodisca liturata</name>
    <dbReference type="NCBI Taxonomy" id="320908"/>
    <lineage>
        <taxon>Eukaryota</taxon>
        <taxon>Metazoa</taxon>
        <taxon>Ecdysozoa</taxon>
        <taxon>Arthropoda</taxon>
        <taxon>Hexapoda</taxon>
        <taxon>Insecta</taxon>
        <taxon>Pterygota</taxon>
        <taxon>Neoptera</taxon>
        <taxon>Paraneoptera</taxon>
        <taxon>Hemiptera</taxon>
        <taxon>Auchenorrhyncha</taxon>
        <taxon>Membracoidea</taxon>
        <taxon>Cicadellidae</taxon>
        <taxon>Cicadellinae</taxon>
        <taxon>Proconiini</taxon>
        <taxon>Homalodisca</taxon>
    </lineage>
</organism>
<gene>
    <name evidence="1" type="ORF">g.3158</name>
</gene>
<name>A0A1B6JEH6_9HEMI</name>
<dbReference type="SUPFAM" id="SSF48334">
    <property type="entry name" value="DNA repair protein MutS, domain III"/>
    <property type="match status" value="1"/>
</dbReference>
<evidence type="ECO:0000313" key="1">
    <source>
        <dbReference type="EMBL" id="JAS97592.1"/>
    </source>
</evidence>
<sequence length="162" mass="18294">LRANIMQPPTSQEIIDSRLLSVTELSQSPALLHSLQTAVSKFEDVEQLLWLCVQVPNFRDEQKASEIQTNYVLLLKTSLDSLPVLKETLQSTQTPYFHKVLKDLDDERFAVIQTTILEVINDDARTKKGYSASQFQRCFAIKTGINGLLDMARSSYSDLVST</sequence>
<reference evidence="1" key="1">
    <citation type="submission" date="2015-11" db="EMBL/GenBank/DDBJ databases">
        <title>De novo transcriptome assembly of four potential Pierce s Disease insect vectors from Arizona vineyards.</title>
        <authorList>
            <person name="Tassone E.E."/>
        </authorList>
    </citation>
    <scope>NUCLEOTIDE SEQUENCE</scope>
</reference>
<dbReference type="InterPro" id="IPR036187">
    <property type="entry name" value="DNA_mismatch_repair_MutS_sf"/>
</dbReference>
<dbReference type="Gene3D" id="1.10.1420.10">
    <property type="match status" value="1"/>
</dbReference>